<evidence type="ECO:0000256" key="1">
    <source>
        <dbReference type="SAM" id="MobiDB-lite"/>
    </source>
</evidence>
<evidence type="ECO:0000256" key="2">
    <source>
        <dbReference type="SAM" id="Phobius"/>
    </source>
</evidence>
<feature type="transmembrane region" description="Helical" evidence="2">
    <location>
        <begin position="5"/>
        <end position="21"/>
    </location>
</feature>
<keyword evidence="2" id="KW-1133">Transmembrane helix</keyword>
<keyword evidence="2" id="KW-0812">Transmembrane</keyword>
<dbReference type="RefSeq" id="WP_344091873.1">
    <property type="nucleotide sequence ID" value="NZ_BAAAHB010000039.1"/>
</dbReference>
<dbReference type="Proteomes" id="UP001499895">
    <property type="component" value="Unassembled WGS sequence"/>
</dbReference>
<comment type="caution">
    <text evidence="4">The sequence shown here is derived from an EMBL/GenBank/DDBJ whole genome shotgun (WGS) entry which is preliminary data.</text>
</comment>
<name>A0ABP3K4B3_9ACTN</name>
<proteinExistence type="predicted"/>
<accession>A0ABP3K4B3</accession>
<evidence type="ECO:0000313" key="5">
    <source>
        <dbReference type="Proteomes" id="UP001499895"/>
    </source>
</evidence>
<feature type="transmembrane region" description="Helical" evidence="2">
    <location>
        <begin position="144"/>
        <end position="170"/>
    </location>
</feature>
<reference evidence="5" key="1">
    <citation type="journal article" date="2019" name="Int. J. Syst. Evol. Microbiol.">
        <title>The Global Catalogue of Microorganisms (GCM) 10K type strain sequencing project: providing services to taxonomists for standard genome sequencing and annotation.</title>
        <authorList>
            <consortium name="The Broad Institute Genomics Platform"/>
            <consortium name="The Broad Institute Genome Sequencing Center for Infectious Disease"/>
            <person name="Wu L."/>
            <person name="Ma J."/>
        </authorList>
    </citation>
    <scope>NUCLEOTIDE SEQUENCE [LARGE SCALE GENOMIC DNA]</scope>
    <source>
        <strain evidence="5">JCM 10649</strain>
    </source>
</reference>
<feature type="transmembrane region" description="Helical" evidence="2">
    <location>
        <begin position="220"/>
        <end position="246"/>
    </location>
</feature>
<feature type="region of interest" description="Disordered" evidence="1">
    <location>
        <begin position="355"/>
        <end position="376"/>
    </location>
</feature>
<feature type="transmembrane region" description="Helical" evidence="2">
    <location>
        <begin position="104"/>
        <end position="124"/>
    </location>
</feature>
<sequence>MQQLLHPVCAALAVAGFLLLLCPPRHLRQDRALAALVGVYGFCALSFLVSLAPVWKTLGDTTGLPAAGILAAFATVVAQVSLQPVALAYWVLPPEKARTWGRACLAAGAVVVAALTALFLQLPSSGPTTTPQGITAAYLHTGVYQAYLALYICAYALGQAVLATGCWVAARRTDQRWVARGLYVVGAGAVLTFGYSAVRLAGVRAAALGADRPPRAAESFAWICADGGNALVLTGFFVPALTVHVVPRARAWARARRDYRALAPLWEAMHRALPTIALQPARHPAADRLRLWNTTWHLYRRTVEIRDGQWALRHHLDEPVREAAGRRHRAAGRTGTELAYAVTADQLHAALAAHARGEPPHTPTAYADAETHEDVRTPEDDVRALLRIAAHFATSRAEQEVTTSWT</sequence>
<organism evidence="4 5">
    <name type="scientific">Streptomyces stramineus</name>
    <dbReference type="NCBI Taxonomy" id="173861"/>
    <lineage>
        <taxon>Bacteria</taxon>
        <taxon>Bacillati</taxon>
        <taxon>Actinomycetota</taxon>
        <taxon>Actinomycetes</taxon>
        <taxon>Kitasatosporales</taxon>
        <taxon>Streptomycetaceae</taxon>
        <taxon>Streptomyces</taxon>
    </lineage>
</organism>
<dbReference type="InterPro" id="IPR046675">
    <property type="entry name" value="DUF6545"/>
</dbReference>
<feature type="domain" description="DUF6545" evidence="3">
    <location>
        <begin position="251"/>
        <end position="393"/>
    </location>
</feature>
<dbReference type="EMBL" id="BAAAHB010000039">
    <property type="protein sequence ID" value="GAA0471210.1"/>
    <property type="molecule type" value="Genomic_DNA"/>
</dbReference>
<gene>
    <name evidence="4" type="ORF">GCM10009544_36590</name>
</gene>
<keyword evidence="2" id="KW-0472">Membrane</keyword>
<feature type="transmembrane region" description="Helical" evidence="2">
    <location>
        <begin position="182"/>
        <end position="200"/>
    </location>
</feature>
<dbReference type="Pfam" id="PF20182">
    <property type="entry name" value="DUF6545"/>
    <property type="match status" value="1"/>
</dbReference>
<dbReference type="NCBIfam" id="NF042915">
    <property type="entry name" value="MAB_1171c_fam"/>
    <property type="match status" value="1"/>
</dbReference>
<keyword evidence="5" id="KW-1185">Reference proteome</keyword>
<evidence type="ECO:0000259" key="3">
    <source>
        <dbReference type="Pfam" id="PF20182"/>
    </source>
</evidence>
<evidence type="ECO:0000313" key="4">
    <source>
        <dbReference type="EMBL" id="GAA0471210.1"/>
    </source>
</evidence>
<feature type="transmembrane region" description="Helical" evidence="2">
    <location>
        <begin position="67"/>
        <end position="92"/>
    </location>
</feature>
<dbReference type="InterPro" id="IPR050039">
    <property type="entry name" value="MAB_1171c-like"/>
</dbReference>
<protein>
    <recommendedName>
        <fullName evidence="3">DUF6545 domain-containing protein</fullName>
    </recommendedName>
</protein>
<feature type="transmembrane region" description="Helical" evidence="2">
    <location>
        <begin position="33"/>
        <end position="55"/>
    </location>
</feature>